<feature type="binding site" evidence="1">
    <location>
        <position position="14"/>
    </location>
    <ligand>
        <name>substrate</name>
    </ligand>
</feature>
<feature type="domain" description="Dihydroneopterin aldolase MtpD C-terminal" evidence="2">
    <location>
        <begin position="7"/>
        <end position="113"/>
    </location>
</feature>
<dbReference type="GeneID" id="89228635"/>
<dbReference type="EC" id="4.1.2.25" evidence="1"/>
<dbReference type="GO" id="GO:2001118">
    <property type="term" value="P:tetrahydromethanopterin biosynthetic process"/>
    <property type="evidence" value="ECO:0007669"/>
    <property type="project" value="UniProtKB-UniRule"/>
</dbReference>
<accession>A0AA97A6K8</accession>
<protein>
    <recommendedName>
        <fullName evidence="1">Dihydroneopterin aldolase</fullName>
        <shortName evidence="1">DHNA</shortName>
        <ecNumber evidence="1">4.1.2.25</ecNumber>
    </recommendedName>
    <alternativeName>
        <fullName evidence="1">7,8-dihydroneopterin aldolase</fullName>
    </alternativeName>
</protein>
<evidence type="ECO:0000313" key="4">
    <source>
        <dbReference type="Proteomes" id="UP001304970"/>
    </source>
</evidence>
<gene>
    <name evidence="1" type="primary">mptD</name>
    <name evidence="3" type="ORF">MsAm2_12080</name>
</gene>
<comment type="similarity">
    <text evidence="1">Belongs to the archaeal dihydroneopterin aldolase family.</text>
</comment>
<dbReference type="HAMAP" id="MF_02130">
    <property type="entry name" value="DHNA_arch"/>
    <property type="match status" value="1"/>
</dbReference>
<dbReference type="GO" id="GO:0004150">
    <property type="term" value="F:dihydroneopterin aldolase activity"/>
    <property type="evidence" value="ECO:0007669"/>
    <property type="project" value="UniProtKB-UniRule"/>
</dbReference>
<dbReference type="RefSeq" id="WP_338097391.1">
    <property type="nucleotide sequence ID" value="NZ_CP131061.1"/>
</dbReference>
<dbReference type="Proteomes" id="UP001304970">
    <property type="component" value="Chromosome"/>
</dbReference>
<keyword evidence="1" id="KW-0456">Lyase</keyword>
<dbReference type="InterPro" id="IPR007181">
    <property type="entry name" value="MtpD_C"/>
</dbReference>
<comment type="function">
    <text evidence="1">Catalyzes the conversion of 7,8-dihydroneopterin (H2Neo) to 6-hydroxymethyl-7,8-dihydropterin (6-HMD).</text>
</comment>
<evidence type="ECO:0000313" key="3">
    <source>
        <dbReference type="EMBL" id="WNY27413.1"/>
    </source>
</evidence>
<dbReference type="InterPro" id="IPR036839">
    <property type="entry name" value="MptD_sf"/>
</dbReference>
<comment type="subunit">
    <text evidence="1">Homotetramer.</text>
</comment>
<dbReference type="InterPro" id="IPR027508">
    <property type="entry name" value="DHN_aldolase_MptD"/>
</dbReference>
<comment type="pathway">
    <text evidence="1">Cofactor biosynthesis; 5,6,7,8-tetrahydromethanopterin biosynthesis.</text>
</comment>
<organism evidence="3 4">
    <name type="scientific">Methanolapillus ohkumae</name>
    <dbReference type="NCBI Taxonomy" id="3028298"/>
    <lineage>
        <taxon>Archaea</taxon>
        <taxon>Methanobacteriati</taxon>
        <taxon>Methanobacteriota</taxon>
        <taxon>Stenosarchaea group</taxon>
        <taxon>Methanomicrobia</taxon>
        <taxon>Methanosarcinales</taxon>
        <taxon>Methanosarcinaceae</taxon>
        <taxon>Methanolapillus</taxon>
    </lineage>
</organism>
<dbReference type="AlphaFoldDB" id="A0AA97A6K8"/>
<feature type="binding site" evidence="1">
    <location>
        <position position="111"/>
    </location>
    <ligand>
        <name>substrate</name>
    </ligand>
</feature>
<comment type="catalytic activity">
    <reaction evidence="1">
        <text>7,8-dihydroneopterin = 6-hydroxymethyl-7,8-dihydropterin + glycolaldehyde</text>
        <dbReference type="Rhea" id="RHEA:10540"/>
        <dbReference type="ChEBI" id="CHEBI:17001"/>
        <dbReference type="ChEBI" id="CHEBI:17071"/>
        <dbReference type="ChEBI" id="CHEBI:44841"/>
        <dbReference type="EC" id="4.1.2.25"/>
    </reaction>
</comment>
<dbReference type="Pfam" id="PF04038">
    <property type="entry name" value="DHNA"/>
    <property type="match status" value="1"/>
</dbReference>
<reference evidence="3 4" key="1">
    <citation type="submission" date="2023-07" db="EMBL/GenBank/DDBJ databases">
        <title>Closed genome sequence of Methanosarcinaceae archaeon Am2.</title>
        <authorList>
            <person name="Poehlein A."/>
            <person name="Protasov E."/>
            <person name="Platt K."/>
            <person name="Reeh H."/>
            <person name="Daniel R."/>
            <person name="Brune A."/>
        </authorList>
    </citation>
    <scope>NUCLEOTIDE SEQUENCE [LARGE SCALE GENOMIC DNA]</scope>
    <source>
        <strain evidence="3 4">Am2</strain>
    </source>
</reference>
<proteinExistence type="inferred from homology"/>
<dbReference type="EMBL" id="CP131061">
    <property type="protein sequence ID" value="WNY27413.1"/>
    <property type="molecule type" value="Genomic_DNA"/>
</dbReference>
<keyword evidence="4" id="KW-1185">Reference proteome</keyword>
<sequence>MNHSEKDKEQALFEAGIKLGSLYHQFVGTPLTLQNKKAVEDAISKSIAAQPFVESIRVQIHEKMIEEELNSVFQYTELKGKMLDVRLVVRCGKSKVFASLQWDEKLKYPLMKIDQIEEE</sequence>
<name>A0AA97A6K8_9EURY</name>
<evidence type="ECO:0000259" key="2">
    <source>
        <dbReference type="Pfam" id="PF04038"/>
    </source>
</evidence>
<evidence type="ECO:0000256" key="1">
    <source>
        <dbReference type="HAMAP-Rule" id="MF_02130"/>
    </source>
</evidence>
<dbReference type="SUPFAM" id="SSF143560">
    <property type="entry name" value="MK0786-like"/>
    <property type="match status" value="1"/>
</dbReference>
<dbReference type="Gene3D" id="3.30.1300.20">
    <property type="entry name" value="7,8-dihydroneopterin aldolase (MptD)"/>
    <property type="match status" value="1"/>
</dbReference>